<proteinExistence type="predicted"/>
<dbReference type="CDD" id="cd00200">
    <property type="entry name" value="WD40"/>
    <property type="match status" value="1"/>
</dbReference>
<sequence>MRVLPLILSAALCALTQGAAANGFTTLKGHGGPVMGLAANTVGDIASASFDNSVGFWRKERPLWLEGHDAAVVDVVFAGDTEIISGGDDFSVRLWRDGESELLGRHRGKVTDLEVSPDRSRVASASWDGTVGIWSLRGEAHFRFDQHDAGFSDVAFSSDGKRLFAATSAGEIVIYDLATRDRPRVLVRNGFGINEMILGPGDAWLAYGAVDGVTRVVDPLTGDQLSDFTLDRRPILAMAFDPVNQQIAVGDGHGYIMIIDTGRWIIVRDFRAMREGPVWALAFDPEGETIYAGGLDNVIFRWPVALLDAFAPAENVERSFLRDADEMSNGERQFMRKCSICHSLERDGGRKAGPTLHGVFGRPAGSLPGYRYSQTLLTSQIVWSENTIDALFDEGPDHYIPNSKMPMQRITAAQDRDDLIAYLKRETSAEGE</sequence>
<keyword evidence="10" id="KW-0732">Signal</keyword>
<accession>A0ABV3RLI2</accession>
<dbReference type="RefSeq" id="WP_367876915.1">
    <property type="nucleotide sequence ID" value="NZ_JBFNXX010000004.1"/>
</dbReference>
<organism evidence="12 13">
    <name type="scientific">Sulfitobacter sediminis</name>
    <dbReference type="NCBI Taxonomy" id="3234186"/>
    <lineage>
        <taxon>Bacteria</taxon>
        <taxon>Pseudomonadati</taxon>
        <taxon>Pseudomonadota</taxon>
        <taxon>Alphaproteobacteria</taxon>
        <taxon>Rhodobacterales</taxon>
        <taxon>Roseobacteraceae</taxon>
        <taxon>Sulfitobacter</taxon>
    </lineage>
</organism>
<keyword evidence="13" id="KW-1185">Reference proteome</keyword>
<dbReference type="PANTHER" id="PTHR19848:SF8">
    <property type="entry name" value="F-BOX AND WD REPEAT DOMAIN CONTAINING 7"/>
    <property type="match status" value="1"/>
</dbReference>
<dbReference type="SUPFAM" id="SSF46626">
    <property type="entry name" value="Cytochrome c"/>
    <property type="match status" value="1"/>
</dbReference>
<keyword evidence="6" id="KW-0249">Electron transport</keyword>
<dbReference type="PROSITE" id="PS50294">
    <property type="entry name" value="WD_REPEATS_REGION"/>
    <property type="match status" value="2"/>
</dbReference>
<comment type="caution">
    <text evidence="12">The sequence shown here is derived from an EMBL/GenBank/DDBJ whole genome shotgun (WGS) entry which is preliminary data.</text>
</comment>
<dbReference type="EMBL" id="JBFNXX010000004">
    <property type="protein sequence ID" value="MEW9919209.1"/>
    <property type="molecule type" value="Genomic_DNA"/>
</dbReference>
<dbReference type="InterPro" id="IPR001680">
    <property type="entry name" value="WD40_rpt"/>
</dbReference>
<keyword evidence="1" id="KW-0813">Transport</keyword>
<feature type="repeat" description="WD" evidence="8">
    <location>
        <begin position="65"/>
        <end position="95"/>
    </location>
</feature>
<dbReference type="PANTHER" id="PTHR19848">
    <property type="entry name" value="WD40 REPEAT PROTEIN"/>
    <property type="match status" value="1"/>
</dbReference>
<evidence type="ECO:0000256" key="8">
    <source>
        <dbReference type="PROSITE-ProRule" id="PRU00221"/>
    </source>
</evidence>
<dbReference type="InterPro" id="IPR036909">
    <property type="entry name" value="Cyt_c-like_dom_sf"/>
</dbReference>
<dbReference type="Proteomes" id="UP001556098">
    <property type="component" value="Unassembled WGS sequence"/>
</dbReference>
<evidence type="ECO:0000256" key="4">
    <source>
        <dbReference type="ARBA" id="ARBA00022723"/>
    </source>
</evidence>
<keyword evidence="3 9" id="KW-0349">Heme</keyword>
<dbReference type="InterPro" id="IPR036322">
    <property type="entry name" value="WD40_repeat_dom_sf"/>
</dbReference>
<keyword evidence="7 9" id="KW-0408">Iron</keyword>
<dbReference type="InterPro" id="IPR015943">
    <property type="entry name" value="WD40/YVTN_repeat-like_dom_sf"/>
</dbReference>
<evidence type="ECO:0000256" key="10">
    <source>
        <dbReference type="SAM" id="SignalP"/>
    </source>
</evidence>
<feature type="repeat" description="WD" evidence="8">
    <location>
        <begin position="103"/>
        <end position="137"/>
    </location>
</feature>
<dbReference type="PRINTS" id="PR00604">
    <property type="entry name" value="CYTCHRMECIAB"/>
</dbReference>
<dbReference type="Pfam" id="PF00034">
    <property type="entry name" value="Cytochrom_C"/>
    <property type="match status" value="1"/>
</dbReference>
<dbReference type="InterPro" id="IPR009056">
    <property type="entry name" value="Cyt_c-like_dom"/>
</dbReference>
<evidence type="ECO:0000313" key="12">
    <source>
        <dbReference type="EMBL" id="MEW9919209.1"/>
    </source>
</evidence>
<evidence type="ECO:0000256" key="5">
    <source>
        <dbReference type="ARBA" id="ARBA00022737"/>
    </source>
</evidence>
<feature type="repeat" description="WD" evidence="8">
    <location>
        <begin position="144"/>
        <end position="185"/>
    </location>
</feature>
<dbReference type="InterPro" id="IPR002327">
    <property type="entry name" value="Cyt_c_1A/1B"/>
</dbReference>
<dbReference type="SUPFAM" id="SSF50978">
    <property type="entry name" value="WD40 repeat-like"/>
    <property type="match status" value="1"/>
</dbReference>
<feature type="signal peptide" evidence="10">
    <location>
        <begin position="1"/>
        <end position="21"/>
    </location>
</feature>
<evidence type="ECO:0000313" key="13">
    <source>
        <dbReference type="Proteomes" id="UP001556098"/>
    </source>
</evidence>
<feature type="chain" id="PRO_5046671903" evidence="10">
    <location>
        <begin position="22"/>
        <end position="432"/>
    </location>
</feature>
<protein>
    <submittedName>
        <fullName evidence="12">C-type cytochrome</fullName>
    </submittedName>
</protein>
<reference evidence="12 13" key="1">
    <citation type="submission" date="2024-07" db="EMBL/GenBank/DDBJ databases">
        <title>Marimonas sp.nov., isolated from tidal-flat sediment.</title>
        <authorList>
            <person name="Jayan J.N."/>
            <person name="Lee S.S."/>
        </authorList>
    </citation>
    <scope>NUCLEOTIDE SEQUENCE [LARGE SCALE GENOMIC DNA]</scope>
    <source>
        <strain evidence="12 13">MJW-29</strain>
    </source>
</reference>
<evidence type="ECO:0000256" key="2">
    <source>
        <dbReference type="ARBA" id="ARBA00022574"/>
    </source>
</evidence>
<dbReference type="SMART" id="SM00320">
    <property type="entry name" value="WD40"/>
    <property type="match status" value="7"/>
</dbReference>
<gene>
    <name evidence="12" type="ORF">AB2B41_06320</name>
</gene>
<keyword evidence="4 9" id="KW-0479">Metal-binding</keyword>
<keyword evidence="5" id="KW-0677">Repeat</keyword>
<feature type="domain" description="Cytochrome c" evidence="11">
    <location>
        <begin position="325"/>
        <end position="427"/>
    </location>
</feature>
<evidence type="ECO:0000256" key="3">
    <source>
        <dbReference type="ARBA" id="ARBA00022617"/>
    </source>
</evidence>
<evidence type="ECO:0000256" key="9">
    <source>
        <dbReference type="PROSITE-ProRule" id="PRU00433"/>
    </source>
</evidence>
<name>A0ABV3RLI2_9RHOB</name>
<dbReference type="Pfam" id="PF00400">
    <property type="entry name" value="WD40"/>
    <property type="match status" value="5"/>
</dbReference>
<dbReference type="Gene3D" id="1.10.760.10">
    <property type="entry name" value="Cytochrome c-like domain"/>
    <property type="match status" value="1"/>
</dbReference>
<dbReference type="PROSITE" id="PS50082">
    <property type="entry name" value="WD_REPEATS_2"/>
    <property type="match status" value="3"/>
</dbReference>
<dbReference type="PROSITE" id="PS51007">
    <property type="entry name" value="CYTC"/>
    <property type="match status" value="1"/>
</dbReference>
<evidence type="ECO:0000256" key="1">
    <source>
        <dbReference type="ARBA" id="ARBA00022448"/>
    </source>
</evidence>
<evidence type="ECO:0000256" key="7">
    <source>
        <dbReference type="ARBA" id="ARBA00023004"/>
    </source>
</evidence>
<dbReference type="Gene3D" id="2.130.10.10">
    <property type="entry name" value="YVTN repeat-like/Quinoprotein amine dehydrogenase"/>
    <property type="match status" value="3"/>
</dbReference>
<evidence type="ECO:0000259" key="11">
    <source>
        <dbReference type="PROSITE" id="PS51007"/>
    </source>
</evidence>
<evidence type="ECO:0000256" key="6">
    <source>
        <dbReference type="ARBA" id="ARBA00022982"/>
    </source>
</evidence>
<keyword evidence="2 8" id="KW-0853">WD repeat</keyword>